<dbReference type="GO" id="GO:0005832">
    <property type="term" value="C:chaperonin-containing T-complex"/>
    <property type="evidence" value="ECO:0007669"/>
    <property type="project" value="UniProtKB-ARBA"/>
</dbReference>
<dbReference type="NCBIfam" id="NF041083">
    <property type="entry name" value="thermosome_beta"/>
    <property type="match status" value="1"/>
</dbReference>
<dbReference type="PROSITE" id="PS00751">
    <property type="entry name" value="TCP1_2"/>
    <property type="match status" value="1"/>
</dbReference>
<dbReference type="SUPFAM" id="SSF54849">
    <property type="entry name" value="GroEL-intermediate domain like"/>
    <property type="match status" value="1"/>
</dbReference>
<dbReference type="PROSITE" id="PS00750">
    <property type="entry name" value="TCP1_1"/>
    <property type="match status" value="1"/>
</dbReference>
<dbReference type="InterPro" id="IPR002194">
    <property type="entry name" value="Chaperonin_TCP-1_CS"/>
</dbReference>
<evidence type="ECO:0000256" key="2">
    <source>
        <dbReference type="ARBA" id="ARBA00008020"/>
    </source>
</evidence>
<keyword evidence="4" id="KW-0963">Cytoplasm</keyword>
<evidence type="ECO:0000313" key="10">
    <source>
        <dbReference type="Proteomes" id="UP000515146"/>
    </source>
</evidence>
<sequence length="545" mass="60042">MYGNQQPLFVLAPEAERLHGNQTQIDSIDAANAVSSIIKTTLGPNSMLKLMLDPMGGTVITNDGNAILREIDVTHPAAKALIELSRTQDDEVGDGTTSVVLLASSILSSTKKYLVEKIHPTYLVQGYYLALSEILSYLDSIATKLDTNDSNVMLSILKASLQTKFSEQWSNKISTLALRACKLILVELSNTKKEIDIKRYIRIEKIVGGLLEDSQVIDGLVMEKDVTHSRMARKIVDPKILLLDCPLEYKKGESMTNIEISNADDFEKILEQEEKEIKKMTQFIIKSGANLVITEKGVSDLAAHYLMKANVTVIRRAKKTEQNRLVKITGAKIINRCEEITQASLGIKCHLFEVKKIDDSYWTFLTKCEDPQACSVILRGGSKDTLNEVERNLHDALCVARCLFLDPRIVAGGGATEIELSCHLDRLASKYSDSTTWGIQAIAKALQIIPLILLQNSGGPVYTGLSKLITLHQEGSNNKNFGVCGFTGDIVNTYEKQIYDTVTSKIQIIKSAVECCAMIIRVDDILSGLSAQNKDKNSGISDLAV</sequence>
<dbReference type="OrthoDB" id="275057at2759"/>
<dbReference type="InterPro" id="IPR054827">
    <property type="entry name" value="thermosome_alpha"/>
</dbReference>
<evidence type="ECO:0000256" key="6">
    <source>
        <dbReference type="ARBA" id="ARBA00022840"/>
    </source>
</evidence>
<organism evidence="10 11">
    <name type="scientific">Dermatophagoides pteronyssinus</name>
    <name type="common">European house dust mite</name>
    <dbReference type="NCBI Taxonomy" id="6956"/>
    <lineage>
        <taxon>Eukaryota</taxon>
        <taxon>Metazoa</taxon>
        <taxon>Ecdysozoa</taxon>
        <taxon>Arthropoda</taxon>
        <taxon>Chelicerata</taxon>
        <taxon>Arachnida</taxon>
        <taxon>Acari</taxon>
        <taxon>Acariformes</taxon>
        <taxon>Sarcoptiformes</taxon>
        <taxon>Astigmata</taxon>
        <taxon>Psoroptidia</taxon>
        <taxon>Analgoidea</taxon>
        <taxon>Pyroglyphidae</taxon>
        <taxon>Dermatophagoidinae</taxon>
        <taxon>Dermatophagoides</taxon>
    </lineage>
</organism>
<dbReference type="GO" id="GO:0140662">
    <property type="term" value="F:ATP-dependent protein folding chaperone"/>
    <property type="evidence" value="ECO:0007669"/>
    <property type="project" value="InterPro"/>
</dbReference>
<reference evidence="11" key="1">
    <citation type="submission" date="2025-08" db="UniProtKB">
        <authorList>
            <consortium name="RefSeq"/>
        </authorList>
    </citation>
    <scope>IDENTIFICATION</scope>
    <source>
        <strain evidence="11">Airmid</strain>
    </source>
</reference>
<keyword evidence="10" id="KW-1185">Reference proteome</keyword>
<dbReference type="InterPro" id="IPR053374">
    <property type="entry name" value="TCP-1_chaperonin"/>
</dbReference>
<comment type="subcellular location">
    <subcellularLocation>
        <location evidence="1">Cytoplasm</location>
    </subcellularLocation>
</comment>
<dbReference type="InterPro" id="IPR027410">
    <property type="entry name" value="TCP-1-like_intermed_sf"/>
</dbReference>
<keyword evidence="7 8" id="KW-0143">Chaperone</keyword>
<evidence type="ECO:0000256" key="3">
    <source>
        <dbReference type="ARBA" id="ARBA00017187"/>
    </source>
</evidence>
<protein>
    <recommendedName>
        <fullName evidence="3 9">T-complex protein 1 subunit gamma</fullName>
    </recommendedName>
</protein>
<dbReference type="Gene3D" id="3.30.260.10">
    <property type="entry name" value="TCP-1-like chaperonin intermediate domain"/>
    <property type="match status" value="1"/>
</dbReference>
<dbReference type="Gene3D" id="3.50.7.10">
    <property type="entry name" value="GroEL"/>
    <property type="match status" value="1"/>
</dbReference>
<dbReference type="FunFam" id="3.50.7.10:FF:000005">
    <property type="entry name" value="T-complex protein 1 subunit gamma"/>
    <property type="match status" value="1"/>
</dbReference>
<dbReference type="InterPro" id="IPR027413">
    <property type="entry name" value="GROEL-like_equatorial_sf"/>
</dbReference>
<dbReference type="InterPro" id="IPR012719">
    <property type="entry name" value="Chap_CCT_gamma"/>
</dbReference>
<evidence type="ECO:0000256" key="8">
    <source>
        <dbReference type="RuleBase" id="RU004187"/>
    </source>
</evidence>
<dbReference type="PANTHER" id="PTHR11353">
    <property type="entry name" value="CHAPERONIN"/>
    <property type="match status" value="1"/>
</dbReference>
<dbReference type="InParanoid" id="A0A6P6YBY7"/>
<dbReference type="Proteomes" id="UP000515146">
    <property type="component" value="Unplaced"/>
</dbReference>
<evidence type="ECO:0000256" key="5">
    <source>
        <dbReference type="ARBA" id="ARBA00022741"/>
    </source>
</evidence>
<dbReference type="SUPFAM" id="SSF48592">
    <property type="entry name" value="GroEL equatorial domain-like"/>
    <property type="match status" value="1"/>
</dbReference>
<dbReference type="InterPro" id="IPR002423">
    <property type="entry name" value="Cpn60/GroEL/TCP-1"/>
</dbReference>
<dbReference type="InterPro" id="IPR017998">
    <property type="entry name" value="Chaperone_TCP-1"/>
</dbReference>
<dbReference type="InterPro" id="IPR027409">
    <property type="entry name" value="GroEL-like_apical_dom_sf"/>
</dbReference>
<gene>
    <name evidence="11" type="primary">LOC113796691</name>
</gene>
<dbReference type="RefSeq" id="XP_027202795.1">
    <property type="nucleotide sequence ID" value="XM_027346994.1"/>
</dbReference>
<keyword evidence="6 8" id="KW-0067">ATP-binding</keyword>
<accession>A0A6P6YBY7</accession>
<dbReference type="PRINTS" id="PR00304">
    <property type="entry name" value="TCOMPLEXTCP1"/>
</dbReference>
<name>A0A6P6YBY7_DERPT</name>
<dbReference type="SUPFAM" id="SSF52029">
    <property type="entry name" value="GroEL apical domain-like"/>
    <property type="match status" value="1"/>
</dbReference>
<evidence type="ECO:0000256" key="4">
    <source>
        <dbReference type="ARBA" id="ARBA00022490"/>
    </source>
</evidence>
<proteinExistence type="inferred from homology"/>
<dbReference type="OMA" id="SAVECCA"/>
<evidence type="ECO:0000256" key="9">
    <source>
        <dbReference type="RuleBase" id="RU004191"/>
    </source>
</evidence>
<dbReference type="KEGG" id="dpte:113796691"/>
<dbReference type="NCBIfam" id="TIGR02344">
    <property type="entry name" value="chap_CCT_gamma"/>
    <property type="match status" value="1"/>
</dbReference>
<dbReference type="Pfam" id="PF00118">
    <property type="entry name" value="Cpn60_TCP1"/>
    <property type="match status" value="1"/>
</dbReference>
<dbReference type="NCBIfam" id="NF041082">
    <property type="entry name" value="thermosome_alpha"/>
    <property type="match status" value="1"/>
</dbReference>
<dbReference type="GO" id="GO:0016887">
    <property type="term" value="F:ATP hydrolysis activity"/>
    <property type="evidence" value="ECO:0007669"/>
    <property type="project" value="InterPro"/>
</dbReference>
<comment type="similarity">
    <text evidence="2 8">Belongs to the TCP-1 chaperonin family.</text>
</comment>
<dbReference type="Gene3D" id="1.10.560.10">
    <property type="entry name" value="GroEL-like equatorial domain"/>
    <property type="match status" value="1"/>
</dbReference>
<evidence type="ECO:0000256" key="7">
    <source>
        <dbReference type="ARBA" id="ARBA00023186"/>
    </source>
</evidence>
<keyword evidence="5 8" id="KW-0547">Nucleotide-binding</keyword>
<dbReference type="GO" id="GO:0005524">
    <property type="term" value="F:ATP binding"/>
    <property type="evidence" value="ECO:0007669"/>
    <property type="project" value="UniProtKB-KW"/>
</dbReference>
<evidence type="ECO:0000313" key="11">
    <source>
        <dbReference type="RefSeq" id="XP_027202795.1"/>
    </source>
</evidence>
<dbReference type="AlphaFoldDB" id="A0A6P6YBY7"/>
<dbReference type="PROSITE" id="PS00995">
    <property type="entry name" value="TCP1_3"/>
    <property type="match status" value="1"/>
</dbReference>
<evidence type="ECO:0000256" key="1">
    <source>
        <dbReference type="ARBA" id="ARBA00004496"/>
    </source>
</evidence>
<dbReference type="GO" id="GO:0051082">
    <property type="term" value="F:unfolded protein binding"/>
    <property type="evidence" value="ECO:0007669"/>
    <property type="project" value="InterPro"/>
</dbReference>